<keyword evidence="3" id="KW-1185">Reference proteome</keyword>
<evidence type="ECO:0008006" key="4">
    <source>
        <dbReference type="Google" id="ProtNLM"/>
    </source>
</evidence>
<dbReference type="OrthoDB" id="3796796at2759"/>
<dbReference type="Proteomes" id="UP000799324">
    <property type="component" value="Unassembled WGS sequence"/>
</dbReference>
<evidence type="ECO:0000256" key="1">
    <source>
        <dbReference type="SAM" id="MobiDB-lite"/>
    </source>
</evidence>
<evidence type="ECO:0000313" key="3">
    <source>
        <dbReference type="Proteomes" id="UP000799324"/>
    </source>
</evidence>
<gene>
    <name evidence="2" type="ORF">K491DRAFT_784657</name>
</gene>
<proteinExistence type="predicted"/>
<sequence length="316" mass="35939">MAEEQSIIRYDPDTTGVDAPPSSTPGALCDNNVSDNVANGQITDMSEEASAVLEYLLNVSFRGAAMIPVSNSRIVQKRFSTLLELRILQDFTLKCQSLPGAEWKIHVAILIAGSQALQEESLHKVKQGLKFVEELSLECHPMLINRYKAFMYTGSYHLNKGGKALRFHYVDNLPTDFTPEAWSLKELSYVEFHFNMYNLGEFFRDYDLLTHIRHVLNEKLVLKHDCRPKELSGILDTLYKYSPCRDHDGMLRAVVLAGVFAHQKAWGRTSNDEFARLVSDNQLFNIEWEAIKMKFKKVLATADAAKRQFKKMRVGG</sequence>
<feature type="region of interest" description="Disordered" evidence="1">
    <location>
        <begin position="1"/>
        <end position="30"/>
    </location>
</feature>
<protein>
    <recommendedName>
        <fullName evidence="4">BTB domain-containing protein</fullName>
    </recommendedName>
</protein>
<evidence type="ECO:0000313" key="2">
    <source>
        <dbReference type="EMBL" id="KAF2647565.1"/>
    </source>
</evidence>
<accession>A0A6A6SI76</accession>
<name>A0A6A6SI76_9PLEO</name>
<reference evidence="2" key="1">
    <citation type="journal article" date="2020" name="Stud. Mycol.">
        <title>101 Dothideomycetes genomes: a test case for predicting lifestyles and emergence of pathogens.</title>
        <authorList>
            <person name="Haridas S."/>
            <person name="Albert R."/>
            <person name="Binder M."/>
            <person name="Bloem J."/>
            <person name="Labutti K."/>
            <person name="Salamov A."/>
            <person name="Andreopoulos B."/>
            <person name="Baker S."/>
            <person name="Barry K."/>
            <person name="Bills G."/>
            <person name="Bluhm B."/>
            <person name="Cannon C."/>
            <person name="Castanera R."/>
            <person name="Culley D."/>
            <person name="Daum C."/>
            <person name="Ezra D."/>
            <person name="Gonzalez J."/>
            <person name="Henrissat B."/>
            <person name="Kuo A."/>
            <person name="Liang C."/>
            <person name="Lipzen A."/>
            <person name="Lutzoni F."/>
            <person name="Magnuson J."/>
            <person name="Mondo S."/>
            <person name="Nolan M."/>
            <person name="Ohm R."/>
            <person name="Pangilinan J."/>
            <person name="Park H.-J."/>
            <person name="Ramirez L."/>
            <person name="Alfaro M."/>
            <person name="Sun H."/>
            <person name="Tritt A."/>
            <person name="Yoshinaga Y."/>
            <person name="Zwiers L.-H."/>
            <person name="Turgeon B."/>
            <person name="Goodwin S."/>
            <person name="Spatafora J."/>
            <person name="Crous P."/>
            <person name="Grigoriev I."/>
        </authorList>
    </citation>
    <scope>NUCLEOTIDE SEQUENCE</scope>
    <source>
        <strain evidence="2">CBS 122681</strain>
    </source>
</reference>
<dbReference type="EMBL" id="MU004605">
    <property type="protein sequence ID" value="KAF2647565.1"/>
    <property type="molecule type" value="Genomic_DNA"/>
</dbReference>
<dbReference type="AlphaFoldDB" id="A0A6A6SI76"/>
<organism evidence="2 3">
    <name type="scientific">Lophiostoma macrostomum CBS 122681</name>
    <dbReference type="NCBI Taxonomy" id="1314788"/>
    <lineage>
        <taxon>Eukaryota</taxon>
        <taxon>Fungi</taxon>
        <taxon>Dikarya</taxon>
        <taxon>Ascomycota</taxon>
        <taxon>Pezizomycotina</taxon>
        <taxon>Dothideomycetes</taxon>
        <taxon>Pleosporomycetidae</taxon>
        <taxon>Pleosporales</taxon>
        <taxon>Lophiostomataceae</taxon>
        <taxon>Lophiostoma</taxon>
    </lineage>
</organism>